<accession>A0A433VDU4</accession>
<proteinExistence type="predicted"/>
<dbReference type="EMBL" id="RSCL01000011">
    <property type="protein sequence ID" value="RUT04258.1"/>
    <property type="molecule type" value="Genomic_DNA"/>
</dbReference>
<keyword evidence="2" id="KW-1185">Reference proteome</keyword>
<name>A0A433VDU4_9CYAN</name>
<organism evidence="1 2">
    <name type="scientific">Dulcicalothrix desertica PCC 7102</name>
    <dbReference type="NCBI Taxonomy" id="232991"/>
    <lineage>
        <taxon>Bacteria</taxon>
        <taxon>Bacillati</taxon>
        <taxon>Cyanobacteriota</taxon>
        <taxon>Cyanophyceae</taxon>
        <taxon>Nostocales</taxon>
        <taxon>Calotrichaceae</taxon>
        <taxon>Dulcicalothrix</taxon>
    </lineage>
</organism>
<evidence type="ECO:0000313" key="2">
    <source>
        <dbReference type="Proteomes" id="UP000271624"/>
    </source>
</evidence>
<gene>
    <name evidence="1" type="ORF">DSM106972_044860</name>
</gene>
<dbReference type="OrthoDB" id="573986at2"/>
<dbReference type="Proteomes" id="UP000271624">
    <property type="component" value="Unassembled WGS sequence"/>
</dbReference>
<evidence type="ECO:0000313" key="1">
    <source>
        <dbReference type="EMBL" id="RUT04258.1"/>
    </source>
</evidence>
<dbReference type="RefSeq" id="WP_127082882.1">
    <property type="nucleotide sequence ID" value="NZ_RSCL01000011.1"/>
</dbReference>
<comment type="caution">
    <text evidence="1">The sequence shown here is derived from an EMBL/GenBank/DDBJ whole genome shotgun (WGS) entry which is preliminary data.</text>
</comment>
<dbReference type="AlphaFoldDB" id="A0A433VDU4"/>
<protein>
    <submittedName>
        <fullName evidence="1">Uncharacterized protein</fullName>
    </submittedName>
</protein>
<sequence>MSTATVVYPVYIRIVYRRGGEWHFLKGEPFVNLFNCPLLEQKDLFAAFGLSLKEVSVELFRINAGMAGYYLADIKDKKYYYCGQNWEDVKVKLLDIGIGKRDNP</sequence>
<reference evidence="1" key="1">
    <citation type="submission" date="2018-12" db="EMBL/GenBank/DDBJ databases">
        <authorList>
            <person name="Will S."/>
            <person name="Neumann-Schaal M."/>
            <person name="Henke P."/>
        </authorList>
    </citation>
    <scope>NUCLEOTIDE SEQUENCE</scope>
    <source>
        <strain evidence="1">PCC 7102</strain>
    </source>
</reference>
<reference evidence="1" key="2">
    <citation type="journal article" date="2019" name="Genome Biol. Evol.">
        <title>Day and night: Metabolic profiles and evolutionary relationships of six axenic non-marine cyanobacteria.</title>
        <authorList>
            <person name="Will S.E."/>
            <person name="Henke P."/>
            <person name="Boedeker C."/>
            <person name="Huang S."/>
            <person name="Brinkmann H."/>
            <person name="Rohde M."/>
            <person name="Jarek M."/>
            <person name="Friedl T."/>
            <person name="Seufert S."/>
            <person name="Schumacher M."/>
            <person name="Overmann J."/>
            <person name="Neumann-Schaal M."/>
            <person name="Petersen J."/>
        </authorList>
    </citation>
    <scope>NUCLEOTIDE SEQUENCE [LARGE SCALE GENOMIC DNA]</scope>
    <source>
        <strain evidence="1">PCC 7102</strain>
    </source>
</reference>